<accession>A0AAD4PLM4</accession>
<evidence type="ECO:0000256" key="6">
    <source>
        <dbReference type="ARBA" id="ARBA00022842"/>
    </source>
</evidence>
<keyword evidence="4" id="KW-0378">Hydrolase</keyword>
<evidence type="ECO:0008006" key="10">
    <source>
        <dbReference type="Google" id="ProtNLM"/>
    </source>
</evidence>
<dbReference type="InterPro" id="IPR040393">
    <property type="entry name" value="TREX1/2"/>
</dbReference>
<evidence type="ECO:0000313" key="9">
    <source>
        <dbReference type="Proteomes" id="UP001200034"/>
    </source>
</evidence>
<dbReference type="GO" id="GO:0003676">
    <property type="term" value="F:nucleic acid binding"/>
    <property type="evidence" value="ECO:0007669"/>
    <property type="project" value="InterPro"/>
</dbReference>
<keyword evidence="5" id="KW-0269">Exonuclease</keyword>
<sequence length="367" mass="41411">MTQNAPVAGVNSGSRISTFAVLDLETTNLPEFNQNRVSITELCIYAFDSTILKDNNAPEKLTPLGEQPQQSFPEPPPSPRVVHKLNLLFQPSWVVDPNAEIITGGYFGLVLVIIIFMQNITSNYILGLSNYLLERESKLNENAGQLIIKFIEHLPAPVCLIAHNGWQFDFPIIRRTFEKLNLEFPTSLRCVDSLRAFMEIDDKREEDICIETLTQSILNRELEVPSSKIDFEAQNNKTPDRPTLSHTEALKKRKRLYDGSDDEATVDLKDSPSTRSPEEFRSRRQLFSDLKCATTKRIPPRGVYRLGNLFAKTFGCPPVDAHQAEADVKMLTQLVQHYGADFFAFAEEQSIPFSEVVPLGGKLPNNK</sequence>
<reference evidence="8" key="1">
    <citation type="journal article" date="2021" name="Mol. Ecol. Resour.">
        <title>Phylogenomic analyses of the genus Drosophila reveals genomic signals of climate adaptation.</title>
        <authorList>
            <person name="Li F."/>
            <person name="Rane R.V."/>
            <person name="Luria V."/>
            <person name="Xiong Z."/>
            <person name="Chen J."/>
            <person name="Li Z."/>
            <person name="Catullo R.A."/>
            <person name="Griffin P.C."/>
            <person name="Schiffer M."/>
            <person name="Pearce S."/>
            <person name="Lee S.F."/>
            <person name="McElroy K."/>
            <person name="Stocker A."/>
            <person name="Shirriffs J."/>
            <person name="Cockerell F."/>
            <person name="Coppin C."/>
            <person name="Sgro C.M."/>
            <person name="Karger A."/>
            <person name="Cain J.W."/>
            <person name="Weber J.A."/>
            <person name="Santpere G."/>
            <person name="Kirschner M.W."/>
            <person name="Hoffmann A.A."/>
            <person name="Oakeshott J.G."/>
            <person name="Zhang G."/>
        </authorList>
    </citation>
    <scope>NUCLEOTIDE SEQUENCE</scope>
    <source>
        <strain evidence="8">BGI-SZ-2011g</strain>
    </source>
</reference>
<name>A0AAD4PLM4_9MUSC</name>
<dbReference type="GO" id="GO:0005737">
    <property type="term" value="C:cytoplasm"/>
    <property type="evidence" value="ECO:0007669"/>
    <property type="project" value="TreeGrafter"/>
</dbReference>
<feature type="region of interest" description="Disordered" evidence="7">
    <location>
        <begin position="58"/>
        <end position="77"/>
    </location>
</feature>
<dbReference type="EMBL" id="JAJJHW010001127">
    <property type="protein sequence ID" value="KAH8376740.1"/>
    <property type="molecule type" value="Genomic_DNA"/>
</dbReference>
<evidence type="ECO:0000313" key="8">
    <source>
        <dbReference type="EMBL" id="KAH8376740.1"/>
    </source>
</evidence>
<dbReference type="Proteomes" id="UP001200034">
    <property type="component" value="Unassembled WGS sequence"/>
</dbReference>
<dbReference type="GO" id="GO:0046872">
    <property type="term" value="F:metal ion binding"/>
    <property type="evidence" value="ECO:0007669"/>
    <property type="project" value="UniProtKB-KW"/>
</dbReference>
<evidence type="ECO:0000256" key="4">
    <source>
        <dbReference type="ARBA" id="ARBA00022801"/>
    </source>
</evidence>
<dbReference type="GO" id="GO:0008296">
    <property type="term" value="F:3'-5'-DNA exonuclease activity"/>
    <property type="evidence" value="ECO:0007669"/>
    <property type="project" value="TreeGrafter"/>
</dbReference>
<dbReference type="GO" id="GO:0006308">
    <property type="term" value="P:DNA catabolic process"/>
    <property type="evidence" value="ECO:0007669"/>
    <property type="project" value="TreeGrafter"/>
</dbReference>
<feature type="compositionally biased region" description="Basic and acidic residues" evidence="7">
    <location>
        <begin position="266"/>
        <end position="282"/>
    </location>
</feature>
<dbReference type="InterPro" id="IPR012337">
    <property type="entry name" value="RNaseH-like_sf"/>
</dbReference>
<feature type="region of interest" description="Disordered" evidence="7">
    <location>
        <begin position="261"/>
        <end position="282"/>
    </location>
</feature>
<evidence type="ECO:0000256" key="1">
    <source>
        <dbReference type="ARBA" id="ARBA00001946"/>
    </source>
</evidence>
<keyword evidence="2" id="KW-0540">Nuclease</keyword>
<dbReference type="Gene3D" id="3.30.420.10">
    <property type="entry name" value="Ribonuclease H-like superfamily/Ribonuclease H"/>
    <property type="match status" value="1"/>
</dbReference>
<gene>
    <name evidence="8" type="ORF">KR093_001130</name>
</gene>
<keyword evidence="3" id="KW-0479">Metal-binding</keyword>
<dbReference type="SUPFAM" id="SSF53098">
    <property type="entry name" value="Ribonuclease H-like"/>
    <property type="match status" value="1"/>
</dbReference>
<proteinExistence type="predicted"/>
<dbReference type="AlphaFoldDB" id="A0AAD4PLM4"/>
<evidence type="ECO:0000256" key="5">
    <source>
        <dbReference type="ARBA" id="ARBA00022839"/>
    </source>
</evidence>
<dbReference type="InterPro" id="IPR036397">
    <property type="entry name" value="RNaseH_sf"/>
</dbReference>
<protein>
    <recommendedName>
        <fullName evidence="10">Exonuclease domain-containing protein</fullName>
    </recommendedName>
</protein>
<comment type="cofactor">
    <cofactor evidence="1">
        <name>Mg(2+)</name>
        <dbReference type="ChEBI" id="CHEBI:18420"/>
    </cofactor>
</comment>
<dbReference type="PANTHER" id="PTHR13058:SF19">
    <property type="entry name" value="LD40940P"/>
    <property type="match status" value="1"/>
</dbReference>
<evidence type="ECO:0000256" key="3">
    <source>
        <dbReference type="ARBA" id="ARBA00022723"/>
    </source>
</evidence>
<comment type="caution">
    <text evidence="8">The sequence shown here is derived from an EMBL/GenBank/DDBJ whole genome shotgun (WGS) entry which is preliminary data.</text>
</comment>
<keyword evidence="9" id="KW-1185">Reference proteome</keyword>
<evidence type="ECO:0000256" key="7">
    <source>
        <dbReference type="SAM" id="MobiDB-lite"/>
    </source>
</evidence>
<keyword evidence="6" id="KW-0460">Magnesium</keyword>
<evidence type="ECO:0000256" key="2">
    <source>
        <dbReference type="ARBA" id="ARBA00022722"/>
    </source>
</evidence>
<dbReference type="PANTHER" id="PTHR13058">
    <property type="entry name" value="THREE PRIME REPAIR EXONUCLEASE 1, 2"/>
    <property type="match status" value="1"/>
</dbReference>
<organism evidence="8 9">
    <name type="scientific">Drosophila rubida</name>
    <dbReference type="NCBI Taxonomy" id="30044"/>
    <lineage>
        <taxon>Eukaryota</taxon>
        <taxon>Metazoa</taxon>
        <taxon>Ecdysozoa</taxon>
        <taxon>Arthropoda</taxon>
        <taxon>Hexapoda</taxon>
        <taxon>Insecta</taxon>
        <taxon>Pterygota</taxon>
        <taxon>Neoptera</taxon>
        <taxon>Endopterygota</taxon>
        <taxon>Diptera</taxon>
        <taxon>Brachycera</taxon>
        <taxon>Muscomorpha</taxon>
        <taxon>Ephydroidea</taxon>
        <taxon>Drosophilidae</taxon>
        <taxon>Drosophila</taxon>
    </lineage>
</organism>